<evidence type="ECO:0000313" key="7">
    <source>
        <dbReference type="Proteomes" id="UP000694915"/>
    </source>
</evidence>
<name>A0ABM0KI01_MICOH</name>
<evidence type="ECO:0000256" key="4">
    <source>
        <dbReference type="ARBA" id="ARBA00022729"/>
    </source>
</evidence>
<comment type="similarity">
    <text evidence="2">Belongs to the calycin superfamily. Lipocalin family.</text>
</comment>
<dbReference type="InterPro" id="IPR002450">
    <property type="entry name" value="von_Ebner_gland"/>
</dbReference>
<feature type="signal peptide" evidence="5">
    <location>
        <begin position="1"/>
        <end position="19"/>
    </location>
</feature>
<dbReference type="InterPro" id="IPR000566">
    <property type="entry name" value="Lipocln_cytosolic_FA-bd_dom"/>
</dbReference>
<dbReference type="RefSeq" id="XP_005346787.2">
    <property type="nucleotide sequence ID" value="XM_005346730.2"/>
</dbReference>
<dbReference type="PRINTS" id="PR01175">
    <property type="entry name" value="VNEBNERGLAND"/>
</dbReference>
<comment type="subcellular location">
    <subcellularLocation>
        <location evidence="1">Secreted</location>
    </subcellularLocation>
</comment>
<keyword evidence="3" id="KW-0964">Secreted</keyword>
<proteinExistence type="inferred from homology"/>
<dbReference type="SUPFAM" id="SSF50814">
    <property type="entry name" value="Lipocalins"/>
    <property type="match status" value="1"/>
</dbReference>
<sequence length="177" mass="20710">MKSLLLTVTLFILVTGLHAQDDLPFLSEDKNVSGIWYRKVMVSDRNITEQKSHVEEFPFVVRALEKGNMLVTMVFMFEEECEQVKFVLEKTKKPGQYSAFWGAKLMYIYELPVMDHYIFYSECRFLEQKVYMGELIGKDPTENHEALEEFKKFAQQKGFPPENIIVPEQRGLGHDDI</sequence>
<protein>
    <submittedName>
        <fullName evidence="8">Odorant-binding protein 2b</fullName>
    </submittedName>
</protein>
<dbReference type="InterPro" id="IPR002345">
    <property type="entry name" value="Lipocalin"/>
</dbReference>
<reference evidence="8" key="1">
    <citation type="submission" date="2025-08" db="UniProtKB">
        <authorList>
            <consortium name="RefSeq"/>
        </authorList>
    </citation>
    <scope>IDENTIFICATION</scope>
</reference>
<dbReference type="Proteomes" id="UP000694915">
    <property type="component" value="Chromosome 4"/>
</dbReference>
<dbReference type="Gene3D" id="2.40.128.20">
    <property type="match status" value="1"/>
</dbReference>
<evidence type="ECO:0000259" key="6">
    <source>
        <dbReference type="Pfam" id="PF00061"/>
    </source>
</evidence>
<dbReference type="PANTHER" id="PTHR11430:SF5">
    <property type="entry name" value="VOMERONASAL SECRETORY PROTEIN 2"/>
    <property type="match status" value="1"/>
</dbReference>
<keyword evidence="7" id="KW-1185">Reference proteome</keyword>
<gene>
    <name evidence="8" type="primary">Obp2b</name>
</gene>
<organism evidence="7 8">
    <name type="scientific">Microtus ochrogaster</name>
    <name type="common">Prairie vole</name>
    <dbReference type="NCBI Taxonomy" id="79684"/>
    <lineage>
        <taxon>Eukaryota</taxon>
        <taxon>Metazoa</taxon>
        <taxon>Chordata</taxon>
        <taxon>Craniata</taxon>
        <taxon>Vertebrata</taxon>
        <taxon>Euteleostomi</taxon>
        <taxon>Mammalia</taxon>
        <taxon>Eutheria</taxon>
        <taxon>Euarchontoglires</taxon>
        <taxon>Glires</taxon>
        <taxon>Rodentia</taxon>
        <taxon>Myomorpha</taxon>
        <taxon>Muroidea</taxon>
        <taxon>Cricetidae</taxon>
        <taxon>Arvicolinae</taxon>
        <taxon>Microtus</taxon>
    </lineage>
</organism>
<dbReference type="Pfam" id="PF00061">
    <property type="entry name" value="Lipocalin"/>
    <property type="match status" value="1"/>
</dbReference>
<dbReference type="PANTHER" id="PTHR11430">
    <property type="entry name" value="LIPOCALIN"/>
    <property type="match status" value="1"/>
</dbReference>
<evidence type="ECO:0000256" key="3">
    <source>
        <dbReference type="ARBA" id="ARBA00022525"/>
    </source>
</evidence>
<dbReference type="InterPro" id="IPR012674">
    <property type="entry name" value="Calycin"/>
</dbReference>
<evidence type="ECO:0000256" key="1">
    <source>
        <dbReference type="ARBA" id="ARBA00004613"/>
    </source>
</evidence>
<evidence type="ECO:0000256" key="2">
    <source>
        <dbReference type="ARBA" id="ARBA00006889"/>
    </source>
</evidence>
<accession>A0ABM0KI01</accession>
<feature type="domain" description="Lipocalin/cytosolic fatty-acid binding" evidence="6">
    <location>
        <begin position="33"/>
        <end position="170"/>
    </location>
</feature>
<feature type="chain" id="PRO_5046057745" evidence="5">
    <location>
        <begin position="20"/>
        <end position="177"/>
    </location>
</feature>
<dbReference type="GeneID" id="101991147"/>
<evidence type="ECO:0000313" key="8">
    <source>
        <dbReference type="RefSeq" id="XP_005346787.2"/>
    </source>
</evidence>
<evidence type="ECO:0000256" key="5">
    <source>
        <dbReference type="SAM" id="SignalP"/>
    </source>
</evidence>
<keyword evidence="4 5" id="KW-0732">Signal</keyword>